<keyword evidence="6 13" id="KW-0812">Transmembrane</keyword>
<dbReference type="GO" id="GO:0020037">
    <property type="term" value="F:heme binding"/>
    <property type="evidence" value="ECO:0007669"/>
    <property type="project" value="TreeGrafter"/>
</dbReference>
<dbReference type="GO" id="GO:0009055">
    <property type="term" value="F:electron transfer activity"/>
    <property type="evidence" value="ECO:0007669"/>
    <property type="project" value="InterPro"/>
</dbReference>
<keyword evidence="7" id="KW-0479">Metal-binding</keyword>
<protein>
    <submittedName>
        <fullName evidence="15">Cytochrome b/b6 domain-containing protein</fullName>
    </submittedName>
</protein>
<evidence type="ECO:0000313" key="16">
    <source>
        <dbReference type="Proteomes" id="UP000831684"/>
    </source>
</evidence>
<comment type="similarity">
    <text evidence="12">Belongs to the cytochrome b561 family.</text>
</comment>
<feature type="transmembrane region" description="Helical" evidence="13">
    <location>
        <begin position="154"/>
        <end position="175"/>
    </location>
</feature>
<dbReference type="RefSeq" id="WP_244450101.1">
    <property type="nucleotide sequence ID" value="NZ_CP083239.1"/>
</dbReference>
<dbReference type="GO" id="GO:0046872">
    <property type="term" value="F:metal ion binding"/>
    <property type="evidence" value="ECO:0007669"/>
    <property type="project" value="UniProtKB-KW"/>
</dbReference>
<dbReference type="InterPro" id="IPR052168">
    <property type="entry name" value="Cytochrome_b561_oxidase"/>
</dbReference>
<evidence type="ECO:0000256" key="11">
    <source>
        <dbReference type="ARBA" id="ARBA00023136"/>
    </source>
</evidence>
<evidence type="ECO:0000256" key="7">
    <source>
        <dbReference type="ARBA" id="ARBA00022723"/>
    </source>
</evidence>
<evidence type="ECO:0000256" key="1">
    <source>
        <dbReference type="ARBA" id="ARBA00001970"/>
    </source>
</evidence>
<dbReference type="SUPFAM" id="SSF81342">
    <property type="entry name" value="Transmembrane di-heme cytochromes"/>
    <property type="match status" value="1"/>
</dbReference>
<evidence type="ECO:0000256" key="9">
    <source>
        <dbReference type="ARBA" id="ARBA00022989"/>
    </source>
</evidence>
<keyword evidence="10" id="KW-0408">Iron</keyword>
<evidence type="ECO:0000256" key="12">
    <source>
        <dbReference type="ARBA" id="ARBA00037975"/>
    </source>
</evidence>
<proteinExistence type="inferred from homology"/>
<dbReference type="KEGG" id="apol:K9D25_06790"/>
<name>A0A9E6ZYC6_9HYPH</name>
<dbReference type="InterPro" id="IPR016174">
    <property type="entry name" value="Di-haem_cyt_TM"/>
</dbReference>
<feature type="transmembrane region" description="Helical" evidence="13">
    <location>
        <begin position="97"/>
        <end position="120"/>
    </location>
</feature>
<evidence type="ECO:0000256" key="10">
    <source>
        <dbReference type="ARBA" id="ARBA00023004"/>
    </source>
</evidence>
<dbReference type="PANTHER" id="PTHR30529:SF1">
    <property type="entry name" value="CYTOCHROME B561 HOMOLOG 2"/>
    <property type="match status" value="1"/>
</dbReference>
<keyword evidence="5" id="KW-0349">Heme</keyword>
<evidence type="ECO:0000256" key="6">
    <source>
        <dbReference type="ARBA" id="ARBA00022692"/>
    </source>
</evidence>
<dbReference type="Gene3D" id="1.20.950.20">
    <property type="entry name" value="Transmembrane di-heme cytochromes, Chain C"/>
    <property type="match status" value="1"/>
</dbReference>
<feature type="transmembrane region" description="Helical" evidence="13">
    <location>
        <begin position="59"/>
        <end position="77"/>
    </location>
</feature>
<dbReference type="InterPro" id="IPR011577">
    <property type="entry name" value="Cyt_b561_bac/Ni-Hgenase"/>
</dbReference>
<evidence type="ECO:0000256" key="5">
    <source>
        <dbReference type="ARBA" id="ARBA00022617"/>
    </source>
</evidence>
<evidence type="ECO:0000256" key="13">
    <source>
        <dbReference type="SAM" id="Phobius"/>
    </source>
</evidence>
<feature type="domain" description="Cytochrome b561 bacterial/Ni-hydrogenase" evidence="14">
    <location>
        <begin position="14"/>
        <end position="187"/>
    </location>
</feature>
<accession>A0A9E6ZYC6</accession>
<evidence type="ECO:0000313" key="15">
    <source>
        <dbReference type="EMBL" id="UOK72402.1"/>
    </source>
</evidence>
<sequence>MSASDRNLPEARFRYGPTARALHWVIGLLVVGLIPLGLYMVERGEATGFDALTGSLYSLHKFVGFLVLWLVVLRVLVRLRRGEPARVAPLTPFERIASAAVHAALYLLLLVVPLLGWAGVSAYPALNVFGLFDLPALIGPDEALAKRILGLHGLLAQLLGVLALAHIAAALYHRFLKRDGVMARMWPPF</sequence>
<dbReference type="GO" id="GO:0005886">
    <property type="term" value="C:plasma membrane"/>
    <property type="evidence" value="ECO:0007669"/>
    <property type="project" value="UniProtKB-SubCell"/>
</dbReference>
<evidence type="ECO:0000259" key="14">
    <source>
        <dbReference type="Pfam" id="PF01292"/>
    </source>
</evidence>
<comment type="subcellular location">
    <subcellularLocation>
        <location evidence="2">Cell membrane</location>
        <topology evidence="2">Multi-pass membrane protein</topology>
    </subcellularLocation>
</comment>
<comment type="cofactor">
    <cofactor evidence="1">
        <name>heme b</name>
        <dbReference type="ChEBI" id="CHEBI:60344"/>
    </cofactor>
</comment>
<keyword evidence="3" id="KW-0813">Transport</keyword>
<evidence type="ECO:0000256" key="3">
    <source>
        <dbReference type="ARBA" id="ARBA00022448"/>
    </source>
</evidence>
<evidence type="ECO:0000256" key="2">
    <source>
        <dbReference type="ARBA" id="ARBA00004651"/>
    </source>
</evidence>
<keyword evidence="8" id="KW-0249">Electron transport</keyword>
<dbReference type="Pfam" id="PF01292">
    <property type="entry name" value="Ni_hydr_CYTB"/>
    <property type="match status" value="1"/>
</dbReference>
<gene>
    <name evidence="15" type="ORF">K9D25_06790</name>
</gene>
<keyword evidence="11 13" id="KW-0472">Membrane</keyword>
<dbReference type="Proteomes" id="UP000831684">
    <property type="component" value="Chromosome"/>
</dbReference>
<dbReference type="PANTHER" id="PTHR30529">
    <property type="entry name" value="CYTOCHROME B561"/>
    <property type="match status" value="1"/>
</dbReference>
<keyword evidence="9 13" id="KW-1133">Transmembrane helix</keyword>
<dbReference type="AlphaFoldDB" id="A0A9E6ZYC6"/>
<dbReference type="GO" id="GO:0022904">
    <property type="term" value="P:respiratory electron transport chain"/>
    <property type="evidence" value="ECO:0007669"/>
    <property type="project" value="InterPro"/>
</dbReference>
<organism evidence="15 16">
    <name type="scientific">Ancylobacter polymorphus</name>
    <dbReference type="NCBI Taxonomy" id="223390"/>
    <lineage>
        <taxon>Bacteria</taxon>
        <taxon>Pseudomonadati</taxon>
        <taxon>Pseudomonadota</taxon>
        <taxon>Alphaproteobacteria</taxon>
        <taxon>Hyphomicrobiales</taxon>
        <taxon>Xanthobacteraceae</taxon>
        <taxon>Ancylobacter</taxon>
    </lineage>
</organism>
<reference evidence="15" key="1">
    <citation type="submission" date="2021-09" db="EMBL/GenBank/DDBJ databases">
        <title>Network and meta-omics reveal the key degrader and cooperation patterns in an efficient 1,4-dioxane-degrading microbial community.</title>
        <authorList>
            <person name="Dai C."/>
        </authorList>
    </citation>
    <scope>NUCLEOTIDE SEQUENCE</scope>
    <source>
        <strain evidence="15">ZM13</strain>
    </source>
</reference>
<keyword evidence="4" id="KW-1003">Cell membrane</keyword>
<feature type="transmembrane region" description="Helical" evidence="13">
    <location>
        <begin position="21"/>
        <end position="39"/>
    </location>
</feature>
<evidence type="ECO:0000256" key="8">
    <source>
        <dbReference type="ARBA" id="ARBA00022982"/>
    </source>
</evidence>
<dbReference type="EMBL" id="CP083239">
    <property type="protein sequence ID" value="UOK72402.1"/>
    <property type="molecule type" value="Genomic_DNA"/>
</dbReference>
<evidence type="ECO:0000256" key="4">
    <source>
        <dbReference type="ARBA" id="ARBA00022475"/>
    </source>
</evidence>